<feature type="domain" description="PNPLA" evidence="5">
    <location>
        <begin position="8"/>
        <end position="206"/>
    </location>
</feature>
<dbReference type="EMBL" id="CP036276">
    <property type="protein sequence ID" value="QDU46428.1"/>
    <property type="molecule type" value="Genomic_DNA"/>
</dbReference>
<sequence length="298" mass="32191">MDSCSTALALGGGGARGLAHLGVIESLLEAEISLNRIVGVSIGSLAGAMYAFNPDIHYAQKSGLEYLLSEEFQRHQKIMFGTQGSDGAAETTGGVFAWYSRAKDYLRANRIFHRVISHPSLLPGLVLRDVVDNLLPDADIADAVIPLSIVAVDLRSGHKVILERGSVREAVRASSSLPGIFPPVEFEGMLLSDVGVFYSLPTTVARSYGMHQVIAVDVSSDMQRIQECGTALDVLMRMDEIGESLFRKQVRDAADLVIRPDVSGIQWFDFSTPQELIDTGRTAGKNALRGWSSSPVEA</sequence>
<dbReference type="AlphaFoldDB" id="A0A517ZVC2"/>
<dbReference type="InterPro" id="IPR002641">
    <property type="entry name" value="PNPLA_dom"/>
</dbReference>
<protein>
    <submittedName>
        <fullName evidence="6">NTE family protein RssA</fullName>
    </submittedName>
</protein>
<dbReference type="GO" id="GO:0016042">
    <property type="term" value="P:lipid catabolic process"/>
    <property type="evidence" value="ECO:0007669"/>
    <property type="project" value="UniProtKB-UniRule"/>
</dbReference>
<dbReference type="KEGG" id="sdyn:Mal52_49480"/>
<accession>A0A517ZVC2</accession>
<evidence type="ECO:0000313" key="7">
    <source>
        <dbReference type="Proteomes" id="UP000319383"/>
    </source>
</evidence>
<keyword evidence="1 4" id="KW-0378">Hydrolase</keyword>
<keyword evidence="7" id="KW-1185">Reference proteome</keyword>
<dbReference type="PANTHER" id="PTHR14226">
    <property type="entry name" value="NEUROPATHY TARGET ESTERASE/SWISS CHEESE D.MELANOGASTER"/>
    <property type="match status" value="1"/>
</dbReference>
<keyword evidence="2 4" id="KW-0442">Lipid degradation</keyword>
<dbReference type="RefSeq" id="WP_145378941.1">
    <property type="nucleotide sequence ID" value="NZ_CP036276.1"/>
</dbReference>
<evidence type="ECO:0000313" key="6">
    <source>
        <dbReference type="EMBL" id="QDU46428.1"/>
    </source>
</evidence>
<evidence type="ECO:0000256" key="4">
    <source>
        <dbReference type="PROSITE-ProRule" id="PRU01161"/>
    </source>
</evidence>
<evidence type="ECO:0000256" key="2">
    <source>
        <dbReference type="ARBA" id="ARBA00022963"/>
    </source>
</evidence>
<name>A0A517ZVC2_9PLAN</name>
<evidence type="ECO:0000259" key="5">
    <source>
        <dbReference type="PROSITE" id="PS51635"/>
    </source>
</evidence>
<dbReference type="InterPro" id="IPR050301">
    <property type="entry name" value="NTE"/>
</dbReference>
<dbReference type="PROSITE" id="PS51635">
    <property type="entry name" value="PNPLA"/>
    <property type="match status" value="1"/>
</dbReference>
<reference evidence="6 7" key="1">
    <citation type="submission" date="2019-02" db="EMBL/GenBank/DDBJ databases">
        <title>Deep-cultivation of Planctomycetes and their phenomic and genomic characterization uncovers novel biology.</title>
        <authorList>
            <person name="Wiegand S."/>
            <person name="Jogler M."/>
            <person name="Boedeker C."/>
            <person name="Pinto D."/>
            <person name="Vollmers J."/>
            <person name="Rivas-Marin E."/>
            <person name="Kohn T."/>
            <person name="Peeters S.H."/>
            <person name="Heuer A."/>
            <person name="Rast P."/>
            <person name="Oberbeckmann S."/>
            <person name="Bunk B."/>
            <person name="Jeske O."/>
            <person name="Meyerdierks A."/>
            <person name="Storesund J.E."/>
            <person name="Kallscheuer N."/>
            <person name="Luecker S."/>
            <person name="Lage O.M."/>
            <person name="Pohl T."/>
            <person name="Merkel B.J."/>
            <person name="Hornburger P."/>
            <person name="Mueller R.-W."/>
            <person name="Bruemmer F."/>
            <person name="Labrenz M."/>
            <person name="Spormann A.M."/>
            <person name="Op den Camp H."/>
            <person name="Overmann J."/>
            <person name="Amann R."/>
            <person name="Jetten M.S.M."/>
            <person name="Mascher T."/>
            <person name="Medema M.H."/>
            <person name="Devos D.P."/>
            <person name="Kaster A.-K."/>
            <person name="Ovreas L."/>
            <person name="Rohde M."/>
            <person name="Galperin M.Y."/>
            <person name="Jogler C."/>
        </authorList>
    </citation>
    <scope>NUCLEOTIDE SEQUENCE [LARGE SCALE GENOMIC DNA]</scope>
    <source>
        <strain evidence="6 7">Mal52</strain>
    </source>
</reference>
<dbReference type="Gene3D" id="3.40.1090.10">
    <property type="entry name" value="Cytosolic phospholipase A2 catalytic domain"/>
    <property type="match status" value="2"/>
</dbReference>
<proteinExistence type="predicted"/>
<feature type="active site" description="Nucleophile" evidence="4">
    <location>
        <position position="41"/>
    </location>
</feature>
<evidence type="ECO:0000256" key="3">
    <source>
        <dbReference type="ARBA" id="ARBA00023098"/>
    </source>
</evidence>
<organism evidence="6 7">
    <name type="scientific">Symmachiella dynata</name>
    <dbReference type="NCBI Taxonomy" id="2527995"/>
    <lineage>
        <taxon>Bacteria</taxon>
        <taxon>Pseudomonadati</taxon>
        <taxon>Planctomycetota</taxon>
        <taxon>Planctomycetia</taxon>
        <taxon>Planctomycetales</taxon>
        <taxon>Planctomycetaceae</taxon>
        <taxon>Symmachiella</taxon>
    </lineage>
</organism>
<gene>
    <name evidence="6" type="primary">rssA_1</name>
    <name evidence="6" type="ORF">Mal52_49480</name>
</gene>
<feature type="short sequence motif" description="GXGXXG" evidence="4">
    <location>
        <begin position="12"/>
        <end position="17"/>
    </location>
</feature>
<dbReference type="Pfam" id="PF01734">
    <property type="entry name" value="Patatin"/>
    <property type="match status" value="1"/>
</dbReference>
<evidence type="ECO:0000256" key="1">
    <source>
        <dbReference type="ARBA" id="ARBA00022801"/>
    </source>
</evidence>
<dbReference type="Proteomes" id="UP000319383">
    <property type="component" value="Chromosome"/>
</dbReference>
<keyword evidence="3 4" id="KW-0443">Lipid metabolism</keyword>
<dbReference type="GO" id="GO:0016787">
    <property type="term" value="F:hydrolase activity"/>
    <property type="evidence" value="ECO:0007669"/>
    <property type="project" value="UniProtKB-UniRule"/>
</dbReference>
<dbReference type="InterPro" id="IPR016035">
    <property type="entry name" value="Acyl_Trfase/lysoPLipase"/>
</dbReference>
<comment type="caution">
    <text evidence="4">Lacks conserved residue(s) required for the propagation of feature annotation.</text>
</comment>
<feature type="short sequence motif" description="GXSXG" evidence="4">
    <location>
        <begin position="39"/>
        <end position="43"/>
    </location>
</feature>
<dbReference type="SUPFAM" id="SSF52151">
    <property type="entry name" value="FabD/lysophospholipase-like"/>
    <property type="match status" value="1"/>
</dbReference>
<dbReference type="PANTHER" id="PTHR14226:SF29">
    <property type="entry name" value="NEUROPATHY TARGET ESTERASE SWS"/>
    <property type="match status" value="1"/>
</dbReference>
<feature type="active site" description="Proton acceptor" evidence="4">
    <location>
        <position position="193"/>
    </location>
</feature>